<name>A0A853ABK2_9ACTN</name>
<dbReference type="InterPro" id="IPR020613">
    <property type="entry name" value="Thiolase_CS"/>
</dbReference>
<protein>
    <submittedName>
        <fullName evidence="8">Acetyl-CoA C-acetyltransferase</fullName>
        <ecNumber evidence="8">2.3.1.9</ecNumber>
    </submittedName>
</protein>
<keyword evidence="9" id="KW-1185">Reference proteome</keyword>
<dbReference type="Pfam" id="PF02803">
    <property type="entry name" value="Thiolase_C"/>
    <property type="match status" value="1"/>
</dbReference>
<dbReference type="Pfam" id="PF00108">
    <property type="entry name" value="Thiolase_N"/>
    <property type="match status" value="1"/>
</dbReference>
<dbReference type="Proteomes" id="UP000567795">
    <property type="component" value="Unassembled WGS sequence"/>
</dbReference>
<dbReference type="AlphaFoldDB" id="A0A853ABK2"/>
<evidence type="ECO:0000256" key="2">
    <source>
        <dbReference type="ARBA" id="ARBA00022679"/>
    </source>
</evidence>
<keyword evidence="2 5" id="KW-0808">Transferase</keyword>
<proteinExistence type="inferred from homology"/>
<evidence type="ECO:0000256" key="4">
    <source>
        <dbReference type="PIRSR" id="PIRSR000429-1"/>
    </source>
</evidence>
<dbReference type="InterPro" id="IPR016039">
    <property type="entry name" value="Thiolase-like"/>
</dbReference>
<reference evidence="8 9" key="1">
    <citation type="submission" date="2020-07" db="EMBL/GenBank/DDBJ databases">
        <title>Sequencing the genomes of 1000 actinobacteria strains.</title>
        <authorList>
            <person name="Klenk H.-P."/>
        </authorList>
    </citation>
    <scope>NUCLEOTIDE SEQUENCE [LARGE SCALE GENOMIC DNA]</scope>
    <source>
        <strain evidence="8 9">DSM 42178</strain>
    </source>
</reference>
<dbReference type="NCBIfam" id="TIGR01930">
    <property type="entry name" value="AcCoA-C-Actrans"/>
    <property type="match status" value="1"/>
</dbReference>
<evidence type="ECO:0000313" key="9">
    <source>
        <dbReference type="Proteomes" id="UP000567795"/>
    </source>
</evidence>
<dbReference type="CDD" id="cd00751">
    <property type="entry name" value="thiolase"/>
    <property type="match status" value="1"/>
</dbReference>
<dbReference type="NCBIfam" id="NF005865">
    <property type="entry name" value="PRK07801.1"/>
    <property type="match status" value="1"/>
</dbReference>
<evidence type="ECO:0000256" key="1">
    <source>
        <dbReference type="ARBA" id="ARBA00010982"/>
    </source>
</evidence>
<evidence type="ECO:0000259" key="6">
    <source>
        <dbReference type="Pfam" id="PF00108"/>
    </source>
</evidence>
<dbReference type="Gene3D" id="3.40.47.10">
    <property type="match status" value="1"/>
</dbReference>
<evidence type="ECO:0000256" key="3">
    <source>
        <dbReference type="ARBA" id="ARBA00023315"/>
    </source>
</evidence>
<dbReference type="PIRSF" id="PIRSF000429">
    <property type="entry name" value="Ac-CoA_Ac_transf"/>
    <property type="match status" value="1"/>
</dbReference>
<gene>
    <name evidence="8" type="ORF">FHU37_004781</name>
</gene>
<organism evidence="8 9">
    <name type="scientific">Allostreptomyces psammosilenae</name>
    <dbReference type="NCBI Taxonomy" id="1892865"/>
    <lineage>
        <taxon>Bacteria</taxon>
        <taxon>Bacillati</taxon>
        <taxon>Actinomycetota</taxon>
        <taxon>Actinomycetes</taxon>
        <taxon>Kitasatosporales</taxon>
        <taxon>Streptomycetaceae</taxon>
        <taxon>Allostreptomyces</taxon>
    </lineage>
</organism>
<sequence>MTGVTGTDGGLGGAGGPGAAYLVEAVRTPVGRRGGGLAGVHPADLGAAAITALLERSGIDPAVVDDVVFGCLDQVGPQAANVARTCWLAAGLPEHVPGVTVDRQCGSAQQALHFAAQAVMSGTADVVVAGGVQNMSQIPLGTALGVAPAPLPGPGGTEVRPPADPYSGSAGWVARYGDQPVTQFHGAELIAERWDISRAEMEEFALRSHRRAVAAIDAGLFDQEIVPVAGVSADEGPRRDTSLEKMAQLRTLRPGGRLTAAVSSQISDGAAALLVVNERALRRYGLTPRARVHHMSVRGDDPIMMLTAPIPATAHALERCGMTIGEMDAIEINEAFAPVVLAWLRETGADPERVNPLGGAIALGHPLGATGARLMTTLLHHLERTGGRWGLQTMCEGGGQANVTIIERLG</sequence>
<dbReference type="PANTHER" id="PTHR43365">
    <property type="entry name" value="BLR7806 PROTEIN"/>
    <property type="match status" value="1"/>
</dbReference>
<dbReference type="InterPro" id="IPR002155">
    <property type="entry name" value="Thiolase"/>
</dbReference>
<dbReference type="GO" id="GO:0003985">
    <property type="term" value="F:acetyl-CoA C-acetyltransferase activity"/>
    <property type="evidence" value="ECO:0007669"/>
    <property type="project" value="UniProtKB-EC"/>
</dbReference>
<feature type="active site" description="Proton acceptor" evidence="4">
    <location>
        <position position="365"/>
    </location>
</feature>
<feature type="active site" description="Acyl-thioester intermediate" evidence="4">
    <location>
        <position position="105"/>
    </location>
</feature>
<dbReference type="EMBL" id="JACBZD010000002">
    <property type="protein sequence ID" value="NYI07752.1"/>
    <property type="molecule type" value="Genomic_DNA"/>
</dbReference>
<evidence type="ECO:0000313" key="8">
    <source>
        <dbReference type="EMBL" id="NYI07752.1"/>
    </source>
</evidence>
<dbReference type="InterPro" id="IPR020616">
    <property type="entry name" value="Thiolase_N"/>
</dbReference>
<comment type="similarity">
    <text evidence="1 5">Belongs to the thiolase-like superfamily. Thiolase family.</text>
</comment>
<evidence type="ECO:0000259" key="7">
    <source>
        <dbReference type="Pfam" id="PF02803"/>
    </source>
</evidence>
<feature type="active site" description="Proton acceptor" evidence="4">
    <location>
        <position position="395"/>
    </location>
</feature>
<keyword evidence="3 5" id="KW-0012">Acyltransferase</keyword>
<comment type="caution">
    <text evidence="8">The sequence shown here is derived from an EMBL/GenBank/DDBJ whole genome shotgun (WGS) entry which is preliminary data.</text>
</comment>
<feature type="domain" description="Thiolase N-terminal" evidence="6">
    <location>
        <begin position="21"/>
        <end position="278"/>
    </location>
</feature>
<evidence type="ECO:0000256" key="5">
    <source>
        <dbReference type="RuleBase" id="RU003557"/>
    </source>
</evidence>
<dbReference type="InterPro" id="IPR020617">
    <property type="entry name" value="Thiolase_C"/>
</dbReference>
<dbReference type="PANTHER" id="PTHR43365:SF1">
    <property type="entry name" value="ACETYL-COA C-ACYLTRANSFERASE"/>
    <property type="match status" value="1"/>
</dbReference>
<accession>A0A853ABK2</accession>
<dbReference type="RefSeq" id="WP_179816706.1">
    <property type="nucleotide sequence ID" value="NZ_JACBZD010000002.1"/>
</dbReference>
<dbReference type="EC" id="2.3.1.9" evidence="8"/>
<dbReference type="SUPFAM" id="SSF53901">
    <property type="entry name" value="Thiolase-like"/>
    <property type="match status" value="2"/>
</dbReference>
<feature type="domain" description="Thiolase C-terminal" evidence="7">
    <location>
        <begin position="287"/>
        <end position="408"/>
    </location>
</feature>
<dbReference type="PROSITE" id="PS00737">
    <property type="entry name" value="THIOLASE_2"/>
    <property type="match status" value="1"/>
</dbReference>